<reference evidence="3" key="1">
    <citation type="submission" date="2021-03" db="EMBL/GenBank/DDBJ databases">
        <title>Taxonomic study of Clostridium polyendosporum from meadow-gley soil under rice.</title>
        <authorList>
            <person name="Kobayashi H."/>
            <person name="Tanizawa Y."/>
            <person name="Yagura M."/>
        </authorList>
    </citation>
    <scope>NUCLEOTIDE SEQUENCE</scope>
    <source>
        <strain evidence="3">JCM 30710</strain>
    </source>
</reference>
<evidence type="ECO:0000259" key="2">
    <source>
        <dbReference type="Pfam" id="PF14517"/>
    </source>
</evidence>
<evidence type="ECO:0000313" key="3">
    <source>
        <dbReference type="EMBL" id="GIM28370.1"/>
    </source>
</evidence>
<evidence type="ECO:0000256" key="1">
    <source>
        <dbReference type="SAM" id="Coils"/>
    </source>
</evidence>
<comment type="caution">
    <text evidence="3">The sequence shown here is derived from an EMBL/GenBank/DDBJ whole genome shotgun (WGS) entry which is preliminary data.</text>
</comment>
<dbReference type="EMBL" id="BOPZ01000006">
    <property type="protein sequence ID" value="GIM28370.1"/>
    <property type="molecule type" value="Genomic_DNA"/>
</dbReference>
<gene>
    <name evidence="3" type="ORF">CPJCM30710_10360</name>
</gene>
<dbReference type="Proteomes" id="UP000679179">
    <property type="component" value="Unassembled WGS sequence"/>
</dbReference>
<dbReference type="Gene3D" id="2.20.25.650">
    <property type="entry name" value="Tachylectin-2-like"/>
    <property type="match status" value="1"/>
</dbReference>
<feature type="coiled-coil region" evidence="1">
    <location>
        <begin position="63"/>
        <end position="97"/>
    </location>
</feature>
<dbReference type="AlphaFoldDB" id="A0A919RXL5"/>
<name>A0A919RXL5_9CLOT</name>
<organism evidence="3 4">
    <name type="scientific">Clostridium polyendosporum</name>
    <dbReference type="NCBI Taxonomy" id="69208"/>
    <lineage>
        <taxon>Bacteria</taxon>
        <taxon>Bacillati</taxon>
        <taxon>Bacillota</taxon>
        <taxon>Clostridia</taxon>
        <taxon>Eubacteriales</taxon>
        <taxon>Clostridiaceae</taxon>
        <taxon>Clostridium</taxon>
    </lineage>
</organism>
<feature type="domain" description="Tachylectin 2" evidence="2">
    <location>
        <begin position="485"/>
        <end position="586"/>
    </location>
</feature>
<sequence length="621" mass="69580">MADDTKLTDKGVELEASVLDTVVAVVAASGPEGAAIAVGIKAVAFVVEVIGWMTEDTTVPNALRALQKQIDHIQFELNVVKERLDKLTEDVAAAENRDTLMRLLDYLDEVRVHSLDLQNTPSQDVNAAVRIANETGITLDKFLRSNYDIWRWTDVEAKNVVDPQTGKMVRATYLERMKFKSQPTLPVYVMAVLTWLAARERVVRMGERRRLDDDAGRITRHLAAVSVRPGFDKYLSGEFGTPQSITENIKWRIRAFPIASTAHPVNRVCKWFFDVQNWMSGERKRGDSFDLYMESDSALCTVNPGSLGMPELEIEAETNAGVDILYQLAQTLQHVATTGTLKKQLIGTFPTTPAYPPNYLYVIALNGDLHWYRNLESSRPGGSTNWLGPIKVGYGWDRFTSVFSGGGPAIYGVEQNGDLLWYGHDGCYDGSPRWRGPRKVGWGWNGFKSIFSGGEFVVYGIQPNGDLLWYRHHAALSGGDVNTWSGQIKVGTGWADFAKVFSGGDGIIYALRKDGVLLQYKHLGYLTGANTWESYRISLSSPRRQYRVVGSGWNEFHEVVAGQDGVLYAFTRDGRILWYRYSTPHSHLAFGRLEGPVEIKRQLPAFRKVFALREQPFQGPH</sequence>
<keyword evidence="4" id="KW-1185">Reference proteome</keyword>
<accession>A0A919RXL5</accession>
<keyword evidence="1" id="KW-0175">Coiled coil</keyword>
<feature type="domain" description="Tachylectin 2" evidence="2">
    <location>
        <begin position="371"/>
        <end position="474"/>
    </location>
</feature>
<dbReference type="InterPro" id="IPR023294">
    <property type="entry name" value="Tachylectin2"/>
</dbReference>
<dbReference type="Pfam" id="PF14517">
    <property type="entry name" value="Tachylectin"/>
    <property type="match status" value="2"/>
</dbReference>
<dbReference type="Gene3D" id="2.115.10.10">
    <property type="entry name" value="Tachylectin 2"/>
    <property type="match status" value="1"/>
</dbReference>
<dbReference type="SUPFAM" id="SSF50934">
    <property type="entry name" value="Tachylectin-2"/>
    <property type="match status" value="1"/>
</dbReference>
<evidence type="ECO:0000313" key="4">
    <source>
        <dbReference type="Proteomes" id="UP000679179"/>
    </source>
</evidence>
<proteinExistence type="predicted"/>
<dbReference type="InterPro" id="IPR036813">
    <property type="entry name" value="Tachylectin2_sf"/>
</dbReference>
<dbReference type="RefSeq" id="WP_212903108.1">
    <property type="nucleotide sequence ID" value="NZ_BOPZ01000006.1"/>
</dbReference>
<protein>
    <recommendedName>
        <fullName evidence="2">Tachylectin 2 domain-containing protein</fullName>
    </recommendedName>
</protein>